<organism evidence="4">
    <name type="scientific">Thiothrix fructosivorans</name>
    <dbReference type="NCBI Taxonomy" id="111770"/>
    <lineage>
        <taxon>Bacteria</taxon>
        <taxon>Pseudomonadati</taxon>
        <taxon>Pseudomonadota</taxon>
        <taxon>Gammaproteobacteria</taxon>
        <taxon>Thiotrichales</taxon>
        <taxon>Thiotrichaceae</taxon>
        <taxon>Thiothrix</taxon>
    </lineage>
</organism>
<evidence type="ECO:0000256" key="2">
    <source>
        <dbReference type="ARBA" id="ARBA00023180"/>
    </source>
</evidence>
<dbReference type="InterPro" id="IPR012334">
    <property type="entry name" value="Pectin_lyas_fold"/>
</dbReference>
<protein>
    <recommendedName>
        <fullName evidence="5">Pectate lyase</fullName>
    </recommendedName>
</protein>
<evidence type="ECO:0008006" key="5">
    <source>
        <dbReference type="Google" id="ProtNLM"/>
    </source>
</evidence>
<dbReference type="AlphaFoldDB" id="A0A8B0SEK7"/>
<reference evidence="4" key="1">
    <citation type="submission" date="2021-04" db="EMBL/GenBank/DDBJ databases">
        <title>Complete Genome and methylome analysis of Thiothrix fructosivorans ATCC 49748.</title>
        <authorList>
            <person name="Fomenkov A."/>
            <person name="Sun L."/>
            <person name="Vincze T."/>
            <person name="Grabovich M.Y."/>
            <person name="Roberts R.J."/>
        </authorList>
    </citation>
    <scope>NUCLEOTIDE SEQUENCE</scope>
    <source>
        <strain evidence="4">ATCC 49748</strain>
    </source>
</reference>
<name>A0A8B0SEK7_9GAMM</name>
<evidence type="ECO:0000256" key="3">
    <source>
        <dbReference type="SAM" id="MobiDB-lite"/>
    </source>
</evidence>
<proteinExistence type="predicted"/>
<accession>A0A8B0SEK7</accession>
<dbReference type="RefSeq" id="WP_207252506.1">
    <property type="nucleotide sequence ID" value="NZ_JAFMPM010000008.1"/>
</dbReference>
<dbReference type="InterPro" id="IPR052063">
    <property type="entry name" value="Polysaccharide_Lyase_1"/>
</dbReference>
<dbReference type="EMBL" id="CP072748">
    <property type="protein sequence ID" value="QTX09621.1"/>
    <property type="molecule type" value="Genomic_DNA"/>
</dbReference>
<keyword evidence="1" id="KW-0479">Metal-binding</keyword>
<dbReference type="GO" id="GO:0046872">
    <property type="term" value="F:metal ion binding"/>
    <property type="evidence" value="ECO:0007669"/>
    <property type="project" value="UniProtKB-KW"/>
</dbReference>
<dbReference type="InterPro" id="IPR011050">
    <property type="entry name" value="Pectin_lyase_fold/virulence"/>
</dbReference>
<dbReference type="PANTHER" id="PTHR42970:SF1">
    <property type="entry name" value="PECTATE LYASE C-RELATED"/>
    <property type="match status" value="1"/>
</dbReference>
<dbReference type="PANTHER" id="PTHR42970">
    <property type="entry name" value="PECTATE LYASE C-RELATED"/>
    <property type="match status" value="1"/>
</dbReference>
<gene>
    <name evidence="4" type="ORF">J1836_013445</name>
</gene>
<keyword evidence="2" id="KW-0325">Glycoprotein</keyword>
<dbReference type="SUPFAM" id="SSF51126">
    <property type="entry name" value="Pectin lyase-like"/>
    <property type="match status" value="1"/>
</dbReference>
<evidence type="ECO:0000313" key="4">
    <source>
        <dbReference type="EMBL" id="QTX09621.1"/>
    </source>
</evidence>
<feature type="compositionally biased region" description="Polar residues" evidence="3">
    <location>
        <begin position="396"/>
        <end position="408"/>
    </location>
</feature>
<feature type="region of interest" description="Disordered" evidence="3">
    <location>
        <begin position="380"/>
        <end position="421"/>
    </location>
</feature>
<sequence>MIGRAVLRVLFSFLIGITSVQALPVFPGAEGFGTQTSGGRGGSVCKVTNVNDDGEGSLRHCIDSPDPRIVIFSVGGIIRLESNLTIQHPYISIFGQTAPNNGILITGVAGIQQALLTIATHDVVIQHLRIHPNLGNATDCCSHALTLSKANATETTANIVIDHCTLSGGSTGIIANTDDIHQATFSHNILGPGRSYTPNKTDVDTGYTGLLFNSAKTHSLSLHHNLIAHNQSDNPGINTGTGVIDIVNNLVYNWEQNGANLISEHGKMQINLVHNLYIMGKNSNRAAPELVANNAGKDYQLFLEENLSIRDPEQAEPLPINLGLIGWPTADWEANERFPAPPITTFKSPTLPKKIFPTVGATLPHRDAIDKNLISEAREQQGTIPTCPSPPDCTTHPASPTDYASGSSLPDKDNDGIPDAWEETHSLLPDKEDAAQDFNVNGYTNIEEWIFSLTPSDDKQIAQQKTKVSP</sequence>
<evidence type="ECO:0000256" key="1">
    <source>
        <dbReference type="ARBA" id="ARBA00022723"/>
    </source>
</evidence>
<dbReference type="Gene3D" id="2.160.20.10">
    <property type="entry name" value="Single-stranded right-handed beta-helix, Pectin lyase-like"/>
    <property type="match status" value="1"/>
</dbReference>